<dbReference type="Proteomes" id="UP001064489">
    <property type="component" value="Chromosome 11"/>
</dbReference>
<dbReference type="EMBL" id="JAJSOW010000108">
    <property type="protein sequence ID" value="KAI9153600.1"/>
    <property type="molecule type" value="Genomic_DNA"/>
</dbReference>
<name>A0AAD5I632_ACENE</name>
<gene>
    <name evidence="1" type="ORF">LWI28_013787</name>
</gene>
<accession>A0AAD5I632</accession>
<keyword evidence="2" id="KW-1185">Reference proteome</keyword>
<reference evidence="1" key="1">
    <citation type="journal article" date="2022" name="Plant J.">
        <title>Strategies of tolerance reflected in two North American maple genomes.</title>
        <authorList>
            <person name="McEvoy S.L."/>
            <person name="Sezen U.U."/>
            <person name="Trouern-Trend A."/>
            <person name="McMahon S.M."/>
            <person name="Schaberg P.G."/>
            <person name="Yang J."/>
            <person name="Wegrzyn J.L."/>
            <person name="Swenson N.G."/>
        </authorList>
    </citation>
    <scope>NUCLEOTIDE SEQUENCE</scope>
    <source>
        <strain evidence="1">91603</strain>
    </source>
</reference>
<evidence type="ECO:0000313" key="2">
    <source>
        <dbReference type="Proteomes" id="UP001064489"/>
    </source>
</evidence>
<comment type="caution">
    <text evidence="1">The sequence shown here is derived from an EMBL/GenBank/DDBJ whole genome shotgun (WGS) entry which is preliminary data.</text>
</comment>
<evidence type="ECO:0000313" key="1">
    <source>
        <dbReference type="EMBL" id="KAI9153600.1"/>
    </source>
</evidence>
<reference evidence="1" key="2">
    <citation type="submission" date="2023-02" db="EMBL/GenBank/DDBJ databases">
        <authorList>
            <person name="Swenson N.G."/>
            <person name="Wegrzyn J.L."/>
            <person name="Mcevoy S.L."/>
        </authorList>
    </citation>
    <scope>NUCLEOTIDE SEQUENCE</scope>
    <source>
        <strain evidence="1">91603</strain>
        <tissue evidence="1">Leaf</tissue>
    </source>
</reference>
<proteinExistence type="predicted"/>
<organism evidence="1 2">
    <name type="scientific">Acer negundo</name>
    <name type="common">Box elder</name>
    <dbReference type="NCBI Taxonomy" id="4023"/>
    <lineage>
        <taxon>Eukaryota</taxon>
        <taxon>Viridiplantae</taxon>
        <taxon>Streptophyta</taxon>
        <taxon>Embryophyta</taxon>
        <taxon>Tracheophyta</taxon>
        <taxon>Spermatophyta</taxon>
        <taxon>Magnoliopsida</taxon>
        <taxon>eudicotyledons</taxon>
        <taxon>Gunneridae</taxon>
        <taxon>Pentapetalae</taxon>
        <taxon>rosids</taxon>
        <taxon>malvids</taxon>
        <taxon>Sapindales</taxon>
        <taxon>Sapindaceae</taxon>
        <taxon>Hippocastanoideae</taxon>
        <taxon>Acereae</taxon>
        <taxon>Acer</taxon>
    </lineage>
</organism>
<sequence>MVQSKGWDTYVQHPPNYCPQIVKEFYSSISEVGVGDDEEIVEEDDERLTPWQCVLSAVKLSREDQADAIVEKELGLILYLRKKKAHQVLPASVPPIGNPVISEEEAVVRIAIERSLKESAYKKAKKEDPKGKQKVDGSMYPHFTTKPRFHAFYSLV</sequence>
<protein>
    <submittedName>
        <fullName evidence="1">Uncharacterized protein</fullName>
    </submittedName>
</protein>
<dbReference type="AlphaFoldDB" id="A0AAD5I632"/>